<dbReference type="EMBL" id="JARAKH010000007">
    <property type="protein sequence ID" value="KAK8402452.1"/>
    <property type="molecule type" value="Genomic_DNA"/>
</dbReference>
<comment type="caution">
    <text evidence="1">The sequence shown here is derived from an EMBL/GenBank/DDBJ whole genome shotgun (WGS) entry which is preliminary data.</text>
</comment>
<dbReference type="AlphaFoldDB" id="A0AAW0UVV1"/>
<reference evidence="1 2" key="1">
    <citation type="submission" date="2023-03" db="EMBL/GenBank/DDBJ databases">
        <title>High-quality genome of Scylla paramamosain provides insights in environmental adaptation.</title>
        <authorList>
            <person name="Zhang L."/>
        </authorList>
    </citation>
    <scope>NUCLEOTIDE SEQUENCE [LARGE SCALE GENOMIC DNA]</scope>
    <source>
        <strain evidence="1">LZ_2023a</strain>
        <tissue evidence="1">Muscle</tissue>
    </source>
</reference>
<dbReference type="Proteomes" id="UP001487740">
    <property type="component" value="Unassembled WGS sequence"/>
</dbReference>
<dbReference type="InterPro" id="IPR036691">
    <property type="entry name" value="Endo/exonu/phosph_ase_sf"/>
</dbReference>
<accession>A0AAW0UVV1</accession>
<gene>
    <name evidence="1" type="ORF">O3P69_000692</name>
</gene>
<evidence type="ECO:0000313" key="1">
    <source>
        <dbReference type="EMBL" id="KAK8402452.1"/>
    </source>
</evidence>
<evidence type="ECO:0008006" key="3">
    <source>
        <dbReference type="Google" id="ProtNLM"/>
    </source>
</evidence>
<name>A0AAW0UVV1_SCYPA</name>
<protein>
    <recommendedName>
        <fullName evidence="3">Endonuclease/exonuclease/phosphatase domain-containing protein</fullName>
    </recommendedName>
</protein>
<keyword evidence="2" id="KW-1185">Reference proteome</keyword>
<evidence type="ECO:0000313" key="2">
    <source>
        <dbReference type="Proteomes" id="UP001487740"/>
    </source>
</evidence>
<organism evidence="1 2">
    <name type="scientific">Scylla paramamosain</name>
    <name type="common">Mud crab</name>
    <dbReference type="NCBI Taxonomy" id="85552"/>
    <lineage>
        <taxon>Eukaryota</taxon>
        <taxon>Metazoa</taxon>
        <taxon>Ecdysozoa</taxon>
        <taxon>Arthropoda</taxon>
        <taxon>Crustacea</taxon>
        <taxon>Multicrustacea</taxon>
        <taxon>Malacostraca</taxon>
        <taxon>Eumalacostraca</taxon>
        <taxon>Eucarida</taxon>
        <taxon>Decapoda</taxon>
        <taxon>Pleocyemata</taxon>
        <taxon>Brachyura</taxon>
        <taxon>Eubrachyura</taxon>
        <taxon>Portunoidea</taxon>
        <taxon>Portunidae</taxon>
        <taxon>Portuninae</taxon>
        <taxon>Scylla</taxon>
    </lineage>
</organism>
<proteinExistence type="predicted"/>
<sequence>MGDMNAHVGILGEQVNRNGEMLGEFVDELELENLNVTLAEEHVTWSAREQQSAINYMLVNGRMCEIVSHMWIDEDGLVDIVSDHNMLVVECLMQGENEVKVASKKKKWRLRDVGWENFQVDLSERSWDDVSVHDVKHLNEKLVEDVRGAAENQIGCKHGGTVLENNGRDPIRSISLPRV</sequence>
<dbReference type="Gene3D" id="3.60.10.10">
    <property type="entry name" value="Endonuclease/exonuclease/phosphatase"/>
    <property type="match status" value="1"/>
</dbReference>
<dbReference type="SUPFAM" id="SSF56219">
    <property type="entry name" value="DNase I-like"/>
    <property type="match status" value="1"/>
</dbReference>